<proteinExistence type="predicted"/>
<dbReference type="PROSITE" id="PS50135">
    <property type="entry name" value="ZF_ZZ_2"/>
    <property type="match status" value="1"/>
</dbReference>
<reference evidence="7 8" key="1">
    <citation type="journal article" date="2024" name="J. Plant Pathol.">
        <title>Sequence and assembly of the genome of Seiridium unicorne, isolate CBS 538.82, causal agent of cypress canker disease.</title>
        <authorList>
            <person name="Scali E."/>
            <person name="Rocca G.D."/>
            <person name="Danti R."/>
            <person name="Garbelotto M."/>
            <person name="Barberini S."/>
            <person name="Baroncelli R."/>
            <person name="Emiliani G."/>
        </authorList>
    </citation>
    <scope>NUCLEOTIDE SEQUENCE [LARGE SCALE GENOMIC DNA]</scope>
    <source>
        <strain evidence="7 8">BM-138-508</strain>
    </source>
</reference>
<dbReference type="InterPro" id="IPR011009">
    <property type="entry name" value="Kinase-like_dom_sf"/>
</dbReference>
<evidence type="ECO:0000313" key="7">
    <source>
        <dbReference type="EMBL" id="KAK9413476.1"/>
    </source>
</evidence>
<comment type="caution">
    <text evidence="7">The sequence shown here is derived from an EMBL/GenBank/DDBJ whole genome shotgun (WGS) entry which is preliminary data.</text>
</comment>
<organism evidence="7 8">
    <name type="scientific">Seiridium unicorne</name>
    <dbReference type="NCBI Taxonomy" id="138068"/>
    <lineage>
        <taxon>Eukaryota</taxon>
        <taxon>Fungi</taxon>
        <taxon>Dikarya</taxon>
        <taxon>Ascomycota</taxon>
        <taxon>Pezizomycotina</taxon>
        <taxon>Sordariomycetes</taxon>
        <taxon>Xylariomycetidae</taxon>
        <taxon>Amphisphaeriales</taxon>
        <taxon>Sporocadaceae</taxon>
        <taxon>Seiridium</taxon>
    </lineage>
</organism>
<dbReference type="EMBL" id="JARVKF010000440">
    <property type="protein sequence ID" value="KAK9413476.1"/>
    <property type="molecule type" value="Genomic_DNA"/>
</dbReference>
<dbReference type="SUPFAM" id="SSF56112">
    <property type="entry name" value="Protein kinase-like (PK-like)"/>
    <property type="match status" value="1"/>
</dbReference>
<accession>A0ABR2UG13</accession>
<protein>
    <recommendedName>
        <fullName evidence="6">ZZ-type domain-containing protein</fullName>
    </recommendedName>
</protein>
<evidence type="ECO:0000259" key="6">
    <source>
        <dbReference type="PROSITE" id="PS50135"/>
    </source>
</evidence>
<dbReference type="InterPro" id="IPR000433">
    <property type="entry name" value="Znf_ZZ"/>
</dbReference>
<dbReference type="InterPro" id="IPR043145">
    <property type="entry name" value="Znf_ZZ_sf"/>
</dbReference>
<dbReference type="SUPFAM" id="SSF57850">
    <property type="entry name" value="RING/U-box"/>
    <property type="match status" value="1"/>
</dbReference>
<evidence type="ECO:0000256" key="4">
    <source>
        <dbReference type="PROSITE-ProRule" id="PRU00228"/>
    </source>
</evidence>
<gene>
    <name evidence="7" type="ORF">SUNI508_02675</name>
</gene>
<dbReference type="Gene3D" id="1.10.510.10">
    <property type="entry name" value="Transferase(Phosphotransferase) domain 1"/>
    <property type="match status" value="1"/>
</dbReference>
<evidence type="ECO:0000256" key="1">
    <source>
        <dbReference type="ARBA" id="ARBA00022723"/>
    </source>
</evidence>
<keyword evidence="3" id="KW-0862">Zinc</keyword>
<keyword evidence="1" id="KW-0479">Metal-binding</keyword>
<evidence type="ECO:0000256" key="3">
    <source>
        <dbReference type="ARBA" id="ARBA00022833"/>
    </source>
</evidence>
<feature type="domain" description="ZZ-type" evidence="6">
    <location>
        <begin position="664"/>
        <end position="719"/>
    </location>
</feature>
<keyword evidence="8" id="KW-1185">Reference proteome</keyword>
<feature type="region of interest" description="Disordered" evidence="5">
    <location>
        <begin position="200"/>
        <end position="226"/>
    </location>
</feature>
<evidence type="ECO:0000256" key="5">
    <source>
        <dbReference type="SAM" id="MobiDB-lite"/>
    </source>
</evidence>
<dbReference type="SMART" id="SM00291">
    <property type="entry name" value="ZnF_ZZ"/>
    <property type="match status" value="1"/>
</dbReference>
<name>A0ABR2UG13_9PEZI</name>
<evidence type="ECO:0000256" key="2">
    <source>
        <dbReference type="ARBA" id="ARBA00022771"/>
    </source>
</evidence>
<evidence type="ECO:0000313" key="8">
    <source>
        <dbReference type="Proteomes" id="UP001408356"/>
    </source>
</evidence>
<keyword evidence="2 4" id="KW-0863">Zinc-finger</keyword>
<dbReference type="Proteomes" id="UP001408356">
    <property type="component" value="Unassembled WGS sequence"/>
</dbReference>
<sequence length="739" mass="83651">MADIVGAIAAIIAIAETLSEAIKVSKEIYKAPREIRMLEEEVQIFRDIIRTIDNAGTTSSDNVLSRPLRRAQEVANDAHILLTTRLLNKRLNRDRRIAWMRNRHKISSLRNRLKDVTDTISAAIGADLLSSTRQLNTSFAILQRQEIATRSLTFPQSQGLSKVDTTLRIEQSESTPIHRFLPRYSTSWSIGFLSGHMSHRTPARVDRQSPQSGETDTAGGYGTHQTTPMGILECSKNFRPETYTSLEATPRLFSYADSQGLFTDFTRVIEYQMFYSASPRSWVRIDVSITVNPDSAYCESLTALTTSTKDGEDFSRWSNGLPFSLTKKLCSFLDQAQTEQDSYLGMWLGASEKLELSVRRPEFQAKEYLKGLTATLHHRRCPIYPESKVIQQSLHTYIHNCEFIAYVDSRWASCWRFGSDKSQVDSLLYMLDALLCLRGTQGVGPLVGVVVDDVSGIVSGVLVEVPGKGNLNDVLTKPLDLGQRLSWCKQLVHIVSALHSAGFLVGQLGQAPDSYTAVDANNNIVFRVLQTDFRYDVLKGTLPPEYRHLGLTKGTLQACPQTDIYHLGLLLWRIAANQHFEVKSAQLPPLGDEIPQDIRNIIAACREEDPDQRPPAWKLLEMFSRPYDEEYTAVVSPPVVEERDAQKSLIWKPKRPEECRNLFGVRVDCDLCRTRTTEHYFHCQICLGGDFDICQSCFKNGRHCFDESHSLREMRASKAEEKYHSFPRENGIREVLTKW</sequence>
<dbReference type="Gene3D" id="3.30.60.90">
    <property type="match status" value="1"/>
</dbReference>
<dbReference type="CDD" id="cd02249">
    <property type="entry name" value="ZZ"/>
    <property type="match status" value="1"/>
</dbReference>